<feature type="transmembrane region" description="Helical" evidence="1">
    <location>
        <begin position="12"/>
        <end position="29"/>
    </location>
</feature>
<organism evidence="3 4">
    <name type="scientific">Bartonella vinsonii</name>
    <name type="common">Rochalimaea vinsonii</name>
    <dbReference type="NCBI Taxonomy" id="33047"/>
    <lineage>
        <taxon>Bacteria</taxon>
        <taxon>Pseudomonadati</taxon>
        <taxon>Pseudomonadota</taxon>
        <taxon>Alphaproteobacteria</taxon>
        <taxon>Hyphomicrobiales</taxon>
        <taxon>Bartonellaceae</taxon>
        <taxon>Bartonella</taxon>
    </lineage>
</organism>
<name>A0A448V7W0_BARVI</name>
<dbReference type="InterPro" id="IPR035437">
    <property type="entry name" value="SNase_OB-fold_sf"/>
</dbReference>
<dbReference type="EMBL" id="LR134529">
    <property type="protein sequence ID" value="VEJ45882.1"/>
    <property type="molecule type" value="Genomic_DNA"/>
</dbReference>
<evidence type="ECO:0000313" key="3">
    <source>
        <dbReference type="EMBL" id="VEJ45882.1"/>
    </source>
</evidence>
<dbReference type="InterPro" id="IPR016071">
    <property type="entry name" value="Staphylococal_nuclease_OB-fold"/>
</dbReference>
<keyword evidence="1" id="KW-1133">Transmembrane helix</keyword>
<accession>A0A448V7W0</accession>
<reference evidence="3 4" key="1">
    <citation type="submission" date="2018-12" db="EMBL/GenBank/DDBJ databases">
        <authorList>
            <consortium name="Pathogen Informatics"/>
        </authorList>
    </citation>
    <scope>NUCLEOTIDE SEQUENCE [LARGE SCALE GENOMIC DNA]</scope>
    <source>
        <strain evidence="3 4">NCTC12905</strain>
    </source>
</reference>
<feature type="domain" description="TNase-like" evidence="2">
    <location>
        <begin position="101"/>
        <end position="237"/>
    </location>
</feature>
<dbReference type="SUPFAM" id="SSF50199">
    <property type="entry name" value="Staphylococcal nuclease"/>
    <property type="match status" value="1"/>
</dbReference>
<keyword evidence="1" id="KW-0812">Transmembrane</keyword>
<gene>
    <name evidence="3" type="ORF">NCTC12905_01561</name>
</gene>
<sequence length="258" mass="29281">MNFLSEYIKRVRFKFIVIVYIIGSLLWGINQYKDKIDLNIFKIFTMEDMGQNITGPVISGQDIVDQPLEEKKTMEALTKQRLTKNASTFHLQKNVLLNNGAVFQGKALITSGVTFKLFTSVAQSWRKHITRTVHLYGVDTCAPRQKAKLNDQEWPCGVVTTAWLVTKTLGQNLSCKQALMHNGISYAQCFIEGVDLAEIGLAEGMLVLSKEKKNPLPIQYRIAEEKARNNKIGLWSSEFTEPSQWRRDNGSYNPFASL</sequence>
<dbReference type="SMART" id="SM00318">
    <property type="entry name" value="SNc"/>
    <property type="match status" value="1"/>
</dbReference>
<dbReference type="OrthoDB" id="7922211at2"/>
<dbReference type="Proteomes" id="UP000274201">
    <property type="component" value="Chromosome"/>
</dbReference>
<protein>
    <recommendedName>
        <fullName evidence="2">TNase-like domain-containing protein</fullName>
    </recommendedName>
</protein>
<dbReference type="STRING" id="1094497.BVwin_12150"/>
<dbReference type="NCBIfam" id="NF005081">
    <property type="entry name" value="PRK06518.1-1"/>
    <property type="match status" value="1"/>
</dbReference>
<dbReference type="Gene3D" id="2.40.50.90">
    <property type="match status" value="1"/>
</dbReference>
<proteinExistence type="predicted"/>
<evidence type="ECO:0000256" key="1">
    <source>
        <dbReference type="SAM" id="Phobius"/>
    </source>
</evidence>
<evidence type="ECO:0000259" key="2">
    <source>
        <dbReference type="SMART" id="SM00318"/>
    </source>
</evidence>
<evidence type="ECO:0000313" key="4">
    <source>
        <dbReference type="Proteomes" id="UP000274201"/>
    </source>
</evidence>
<keyword evidence="1" id="KW-0472">Membrane</keyword>
<dbReference type="AlphaFoldDB" id="A0A448V7W0"/>
<dbReference type="RefSeq" id="WP_126603791.1">
    <property type="nucleotide sequence ID" value="NZ_LR134529.1"/>
</dbReference>